<dbReference type="GO" id="GO:0000981">
    <property type="term" value="F:DNA-binding transcription factor activity, RNA polymerase II-specific"/>
    <property type="evidence" value="ECO:0007669"/>
    <property type="project" value="TreeGrafter"/>
</dbReference>
<evidence type="ECO:0000256" key="1">
    <source>
        <dbReference type="ARBA" id="ARBA00004123"/>
    </source>
</evidence>
<dbReference type="GO" id="GO:0000978">
    <property type="term" value="F:RNA polymerase II cis-regulatory region sequence-specific DNA binding"/>
    <property type="evidence" value="ECO:0007669"/>
    <property type="project" value="TreeGrafter"/>
</dbReference>
<keyword evidence="5" id="KW-0539">Nucleus</keyword>
<organism evidence="9 10">
    <name type="scientific">Carex littledalei</name>
    <dbReference type="NCBI Taxonomy" id="544730"/>
    <lineage>
        <taxon>Eukaryota</taxon>
        <taxon>Viridiplantae</taxon>
        <taxon>Streptophyta</taxon>
        <taxon>Embryophyta</taxon>
        <taxon>Tracheophyta</taxon>
        <taxon>Spermatophyta</taxon>
        <taxon>Magnoliopsida</taxon>
        <taxon>Liliopsida</taxon>
        <taxon>Poales</taxon>
        <taxon>Cyperaceae</taxon>
        <taxon>Cyperoideae</taxon>
        <taxon>Cariceae</taxon>
        <taxon>Carex</taxon>
        <taxon>Carex subgen. Euthyceras</taxon>
    </lineage>
</organism>
<feature type="region of interest" description="Disordered" evidence="7">
    <location>
        <begin position="21"/>
        <end position="44"/>
    </location>
</feature>
<evidence type="ECO:0000256" key="3">
    <source>
        <dbReference type="ARBA" id="ARBA00023125"/>
    </source>
</evidence>
<keyword evidence="10" id="KW-1185">Reference proteome</keyword>
<dbReference type="PANTHER" id="PTHR11945:SF629">
    <property type="entry name" value="OS02G0164450 PROTEIN"/>
    <property type="match status" value="1"/>
</dbReference>
<sequence>MAEQPAQLTLMAINADEREVQVEGEVQASPSPSPLKRKRTSGRRKLPLEKIEKLNARQVCFSKRRKGLFHKAYEISVLCGAHVEVLTFSSAGNPFSCAYPSNSPSLFAKVIGLPSEQSLPELISNSKTALSQQLSELTARLEAGKQKKEALQATLKRIEDIRSADVSKMEPAELEALKKSLEQVRAATGLSQ</sequence>
<dbReference type="InterPro" id="IPR036879">
    <property type="entry name" value="TF_MADSbox_sf"/>
</dbReference>
<dbReference type="Gene3D" id="3.40.1810.10">
    <property type="entry name" value="Transcription factor, MADS-box"/>
    <property type="match status" value="1"/>
</dbReference>
<evidence type="ECO:0000256" key="4">
    <source>
        <dbReference type="ARBA" id="ARBA00023163"/>
    </source>
</evidence>
<evidence type="ECO:0000313" key="10">
    <source>
        <dbReference type="Proteomes" id="UP000623129"/>
    </source>
</evidence>
<proteinExistence type="predicted"/>
<evidence type="ECO:0000256" key="2">
    <source>
        <dbReference type="ARBA" id="ARBA00023015"/>
    </source>
</evidence>
<dbReference type="GO" id="GO:0046983">
    <property type="term" value="F:protein dimerization activity"/>
    <property type="evidence" value="ECO:0007669"/>
    <property type="project" value="InterPro"/>
</dbReference>
<evidence type="ECO:0000313" key="9">
    <source>
        <dbReference type="EMBL" id="KAF3322960.1"/>
    </source>
</evidence>
<dbReference type="SUPFAM" id="SSF55455">
    <property type="entry name" value="SRF-like"/>
    <property type="match status" value="1"/>
</dbReference>
<evidence type="ECO:0000256" key="5">
    <source>
        <dbReference type="ARBA" id="ARBA00023242"/>
    </source>
</evidence>
<feature type="coiled-coil region" evidence="6">
    <location>
        <begin position="127"/>
        <end position="161"/>
    </location>
</feature>
<keyword evidence="4" id="KW-0804">Transcription</keyword>
<gene>
    <name evidence="9" type="ORF">FCM35_KLT12949</name>
</gene>
<evidence type="ECO:0000256" key="7">
    <source>
        <dbReference type="SAM" id="MobiDB-lite"/>
    </source>
</evidence>
<dbReference type="InterPro" id="IPR002100">
    <property type="entry name" value="TF_MADSbox"/>
</dbReference>
<dbReference type="PROSITE" id="PS50066">
    <property type="entry name" value="MADS_BOX_2"/>
    <property type="match status" value="1"/>
</dbReference>
<accession>A0A833QAT5</accession>
<dbReference type="PANTHER" id="PTHR11945">
    <property type="entry name" value="MADS BOX PROTEIN"/>
    <property type="match status" value="1"/>
</dbReference>
<protein>
    <submittedName>
        <fullName evidence="9">Agamous-like MADS-box protein AGL62</fullName>
    </submittedName>
</protein>
<dbReference type="PRINTS" id="PR00404">
    <property type="entry name" value="MADSDOMAIN"/>
</dbReference>
<evidence type="ECO:0000259" key="8">
    <source>
        <dbReference type="PROSITE" id="PS50066"/>
    </source>
</evidence>
<dbReference type="Proteomes" id="UP000623129">
    <property type="component" value="Unassembled WGS sequence"/>
</dbReference>
<comment type="subcellular location">
    <subcellularLocation>
        <location evidence="1">Nucleus</location>
    </subcellularLocation>
</comment>
<reference evidence="9" key="1">
    <citation type="submission" date="2020-01" db="EMBL/GenBank/DDBJ databases">
        <title>Genome sequence of Kobresia littledalei, the first chromosome-level genome in the family Cyperaceae.</title>
        <authorList>
            <person name="Qu G."/>
        </authorList>
    </citation>
    <scope>NUCLEOTIDE SEQUENCE</scope>
    <source>
        <strain evidence="9">C.B.Clarke</strain>
        <tissue evidence="9">Leaf</tissue>
    </source>
</reference>
<comment type="caution">
    <text evidence="9">The sequence shown here is derived from an EMBL/GenBank/DDBJ whole genome shotgun (WGS) entry which is preliminary data.</text>
</comment>
<dbReference type="AlphaFoldDB" id="A0A833QAT5"/>
<feature type="compositionally biased region" description="Basic residues" evidence="7">
    <location>
        <begin position="35"/>
        <end position="44"/>
    </location>
</feature>
<keyword evidence="2" id="KW-0805">Transcription regulation</keyword>
<evidence type="ECO:0000256" key="6">
    <source>
        <dbReference type="SAM" id="Coils"/>
    </source>
</evidence>
<keyword evidence="6" id="KW-0175">Coiled coil</keyword>
<name>A0A833QAT5_9POAL</name>
<dbReference type="SMART" id="SM00432">
    <property type="entry name" value="MADS"/>
    <property type="match status" value="1"/>
</dbReference>
<dbReference type="OrthoDB" id="655606at2759"/>
<dbReference type="EMBL" id="SWLB01000024">
    <property type="protein sequence ID" value="KAF3322960.1"/>
    <property type="molecule type" value="Genomic_DNA"/>
</dbReference>
<dbReference type="GO" id="GO:0005634">
    <property type="term" value="C:nucleus"/>
    <property type="evidence" value="ECO:0007669"/>
    <property type="project" value="UniProtKB-SubCell"/>
</dbReference>
<keyword evidence="3" id="KW-0238">DNA-binding</keyword>
<dbReference type="Pfam" id="PF00319">
    <property type="entry name" value="SRF-TF"/>
    <property type="match status" value="1"/>
</dbReference>
<feature type="domain" description="MADS-box" evidence="8">
    <location>
        <begin position="41"/>
        <end position="101"/>
    </location>
</feature>